<evidence type="ECO:0000259" key="1">
    <source>
        <dbReference type="Pfam" id="PF00326"/>
    </source>
</evidence>
<dbReference type="AlphaFoldDB" id="A0AAW4WSQ8"/>
<dbReference type="GO" id="GO:0006508">
    <property type="term" value="P:proteolysis"/>
    <property type="evidence" value="ECO:0007669"/>
    <property type="project" value="InterPro"/>
</dbReference>
<organism evidence="2 3">
    <name type="scientific">Agathobacter rectalis</name>
    <dbReference type="NCBI Taxonomy" id="39491"/>
    <lineage>
        <taxon>Bacteria</taxon>
        <taxon>Bacillati</taxon>
        <taxon>Bacillota</taxon>
        <taxon>Clostridia</taxon>
        <taxon>Lachnospirales</taxon>
        <taxon>Lachnospiraceae</taxon>
        <taxon>Agathobacter</taxon>
    </lineage>
</organism>
<name>A0AAW4WSQ8_9FIRM</name>
<dbReference type="PANTHER" id="PTHR11731:SF118">
    <property type="entry name" value="BLR1971 PROTEIN"/>
    <property type="match status" value="1"/>
</dbReference>
<evidence type="ECO:0000313" key="3">
    <source>
        <dbReference type="Proteomes" id="UP001197847"/>
    </source>
</evidence>
<dbReference type="GO" id="GO:0008236">
    <property type="term" value="F:serine-type peptidase activity"/>
    <property type="evidence" value="ECO:0007669"/>
    <property type="project" value="InterPro"/>
</dbReference>
<dbReference type="Pfam" id="PF00326">
    <property type="entry name" value="Peptidase_S9"/>
    <property type="match status" value="1"/>
</dbReference>
<dbReference type="PANTHER" id="PTHR11731">
    <property type="entry name" value="PROTEASE FAMILY S9B,C DIPEPTIDYL-PEPTIDASE IV-RELATED"/>
    <property type="match status" value="1"/>
</dbReference>
<feature type="domain" description="Peptidase S9 prolyl oligopeptidase catalytic" evidence="1">
    <location>
        <begin position="39"/>
        <end position="70"/>
    </location>
</feature>
<feature type="non-terminal residue" evidence="2">
    <location>
        <position position="70"/>
    </location>
</feature>
<sequence>MWGLIARPTNFDPNKKYPVIEYIYQGPGDQYVPKTFRPYDWNMTSLAELGFIVVMVDGMGTSFRSRAFEN</sequence>
<dbReference type="SUPFAM" id="SSF53474">
    <property type="entry name" value="alpha/beta-Hydrolases"/>
    <property type="match status" value="1"/>
</dbReference>
<protein>
    <submittedName>
        <fullName evidence="2">Prolyl oligopeptidase family serine peptidase</fullName>
    </submittedName>
</protein>
<proteinExistence type="predicted"/>
<dbReference type="Gene3D" id="3.40.50.1820">
    <property type="entry name" value="alpha/beta hydrolase"/>
    <property type="match status" value="1"/>
</dbReference>
<dbReference type="InterPro" id="IPR001375">
    <property type="entry name" value="Peptidase_S9_cat"/>
</dbReference>
<reference evidence="2" key="1">
    <citation type="submission" date="2021-10" db="EMBL/GenBank/DDBJ databases">
        <title>Collection of gut derived symbiotic bacterial strains cultured from healthy donors.</title>
        <authorList>
            <person name="Lin H."/>
            <person name="Littmann E."/>
            <person name="Claire K."/>
            <person name="Pamer E."/>
        </authorList>
    </citation>
    <scope>NUCLEOTIDE SEQUENCE</scope>
    <source>
        <strain evidence="2">MSK.22.92</strain>
    </source>
</reference>
<evidence type="ECO:0000313" key="2">
    <source>
        <dbReference type="EMBL" id="MCC2749006.1"/>
    </source>
</evidence>
<accession>A0AAW4WSQ8</accession>
<dbReference type="EMBL" id="JAJFBX010000433">
    <property type="protein sequence ID" value="MCC2749006.1"/>
    <property type="molecule type" value="Genomic_DNA"/>
</dbReference>
<dbReference type="Proteomes" id="UP001197847">
    <property type="component" value="Unassembled WGS sequence"/>
</dbReference>
<dbReference type="InterPro" id="IPR029058">
    <property type="entry name" value="AB_hydrolase_fold"/>
</dbReference>
<dbReference type="InterPro" id="IPR050278">
    <property type="entry name" value="Serine_Prot_S9B/DPPIV"/>
</dbReference>
<gene>
    <name evidence="2" type="ORF">LK487_18720</name>
</gene>
<comment type="caution">
    <text evidence="2">The sequence shown here is derived from an EMBL/GenBank/DDBJ whole genome shotgun (WGS) entry which is preliminary data.</text>
</comment>